<comment type="subcellular location">
    <subcellularLocation>
        <location evidence="1">Cell membrane</location>
        <topology evidence="1">Multi-pass membrane protein</topology>
    </subcellularLocation>
</comment>
<dbReference type="eggNOG" id="COG0577">
    <property type="taxonomic scope" value="Bacteria"/>
</dbReference>
<protein>
    <recommendedName>
        <fullName evidence="8">ABC3 transporter permease C-terminal domain-containing protein</fullName>
    </recommendedName>
</protein>
<feature type="transmembrane region" description="Helical" evidence="7">
    <location>
        <begin position="750"/>
        <end position="768"/>
    </location>
</feature>
<dbReference type="GO" id="GO:0022857">
    <property type="term" value="F:transmembrane transporter activity"/>
    <property type="evidence" value="ECO:0007669"/>
    <property type="project" value="TreeGrafter"/>
</dbReference>
<dbReference type="AlphaFoldDB" id="A6TKV8"/>
<dbReference type="EMBL" id="CP000724">
    <property type="protein sequence ID" value="ABR46826.1"/>
    <property type="molecule type" value="Genomic_DNA"/>
</dbReference>
<dbReference type="HOGENOM" id="CLU_005531_2_0_9"/>
<proteinExistence type="inferred from homology"/>
<feature type="transmembrane region" description="Helical" evidence="7">
    <location>
        <begin position="708"/>
        <end position="730"/>
    </location>
</feature>
<evidence type="ECO:0000256" key="2">
    <source>
        <dbReference type="ARBA" id="ARBA00022475"/>
    </source>
</evidence>
<dbReference type="GO" id="GO:0005886">
    <property type="term" value="C:plasma membrane"/>
    <property type="evidence" value="ECO:0007669"/>
    <property type="project" value="UniProtKB-SubCell"/>
</dbReference>
<reference evidence="10" key="1">
    <citation type="journal article" date="2016" name="Genome Announc.">
        <title>Complete genome sequence of Alkaliphilus metalliredigens strain QYMF, an alkaliphilic and metal-reducing bacterium isolated from borax-contaminated leachate ponds.</title>
        <authorList>
            <person name="Hwang C."/>
            <person name="Copeland A."/>
            <person name="Lucas S."/>
            <person name="Lapidus A."/>
            <person name="Barry K."/>
            <person name="Detter J.C."/>
            <person name="Glavina Del Rio T."/>
            <person name="Hammon N."/>
            <person name="Israni S."/>
            <person name="Dalin E."/>
            <person name="Tice H."/>
            <person name="Pitluck S."/>
            <person name="Chertkov O."/>
            <person name="Brettin T."/>
            <person name="Bruce D."/>
            <person name="Han C."/>
            <person name="Schmutz J."/>
            <person name="Larimer F."/>
            <person name="Land M.L."/>
            <person name="Hauser L."/>
            <person name="Kyrpides N."/>
            <person name="Mikhailova N."/>
            <person name="Ye Q."/>
            <person name="Zhou J."/>
            <person name="Richardson P."/>
            <person name="Fields M.W."/>
        </authorList>
    </citation>
    <scope>NUCLEOTIDE SEQUENCE [LARGE SCALE GENOMIC DNA]</scope>
    <source>
        <strain evidence="10">QYMF</strain>
    </source>
</reference>
<keyword evidence="4 7" id="KW-1133">Transmembrane helix</keyword>
<keyword evidence="10" id="KW-1185">Reference proteome</keyword>
<evidence type="ECO:0000256" key="3">
    <source>
        <dbReference type="ARBA" id="ARBA00022692"/>
    </source>
</evidence>
<comment type="similarity">
    <text evidence="6">Belongs to the ABC-4 integral membrane protein family.</text>
</comment>
<dbReference type="Pfam" id="PF02687">
    <property type="entry name" value="FtsX"/>
    <property type="match status" value="2"/>
</dbReference>
<accession>A6TKV8</accession>
<feature type="transmembrane region" description="Helical" evidence="7">
    <location>
        <begin position="435"/>
        <end position="455"/>
    </location>
</feature>
<gene>
    <name evidence="9" type="ordered locus">Amet_0599</name>
</gene>
<dbReference type="InterPro" id="IPR050250">
    <property type="entry name" value="Macrolide_Exporter_MacB"/>
</dbReference>
<evidence type="ECO:0000256" key="7">
    <source>
        <dbReference type="SAM" id="Phobius"/>
    </source>
</evidence>
<keyword evidence="2" id="KW-1003">Cell membrane</keyword>
<evidence type="ECO:0000313" key="9">
    <source>
        <dbReference type="EMBL" id="ABR46826.1"/>
    </source>
</evidence>
<feature type="transmembrane region" description="Helical" evidence="7">
    <location>
        <begin position="20"/>
        <end position="40"/>
    </location>
</feature>
<evidence type="ECO:0000313" key="10">
    <source>
        <dbReference type="Proteomes" id="UP000001572"/>
    </source>
</evidence>
<evidence type="ECO:0000256" key="5">
    <source>
        <dbReference type="ARBA" id="ARBA00023136"/>
    </source>
</evidence>
<keyword evidence="5 7" id="KW-0472">Membrane</keyword>
<evidence type="ECO:0000256" key="1">
    <source>
        <dbReference type="ARBA" id="ARBA00004651"/>
    </source>
</evidence>
<dbReference type="InterPro" id="IPR003838">
    <property type="entry name" value="ABC3_permease_C"/>
</dbReference>
<keyword evidence="3 7" id="KW-0812">Transmembrane</keyword>
<feature type="domain" description="ABC3 transporter permease C-terminal" evidence="8">
    <location>
        <begin position="271"/>
        <end position="382"/>
    </location>
</feature>
<dbReference type="Proteomes" id="UP000001572">
    <property type="component" value="Chromosome"/>
</dbReference>
<dbReference type="RefSeq" id="WP_011971734.1">
    <property type="nucleotide sequence ID" value="NC_009633.1"/>
</dbReference>
<dbReference type="PANTHER" id="PTHR30572:SF4">
    <property type="entry name" value="ABC TRANSPORTER PERMEASE YTRF"/>
    <property type="match status" value="1"/>
</dbReference>
<evidence type="ECO:0000259" key="8">
    <source>
        <dbReference type="Pfam" id="PF02687"/>
    </source>
</evidence>
<organism evidence="9 10">
    <name type="scientific">Alkaliphilus metalliredigens (strain QYMF)</name>
    <dbReference type="NCBI Taxonomy" id="293826"/>
    <lineage>
        <taxon>Bacteria</taxon>
        <taxon>Bacillati</taxon>
        <taxon>Bacillota</taxon>
        <taxon>Clostridia</taxon>
        <taxon>Peptostreptococcales</taxon>
        <taxon>Natronincolaceae</taxon>
        <taxon>Alkaliphilus</taxon>
    </lineage>
</organism>
<evidence type="ECO:0000256" key="6">
    <source>
        <dbReference type="ARBA" id="ARBA00038076"/>
    </source>
</evidence>
<dbReference type="PANTHER" id="PTHR30572">
    <property type="entry name" value="MEMBRANE COMPONENT OF TRANSPORTER-RELATED"/>
    <property type="match status" value="1"/>
</dbReference>
<dbReference type="STRING" id="293826.Amet_0599"/>
<feature type="transmembrane region" description="Helical" evidence="7">
    <location>
        <begin position="267"/>
        <end position="287"/>
    </location>
</feature>
<evidence type="ECO:0000256" key="4">
    <source>
        <dbReference type="ARBA" id="ARBA00022989"/>
    </source>
</evidence>
<dbReference type="OrthoDB" id="5137249at2"/>
<name>A6TKV8_ALKMQ</name>
<sequence length="785" mass="88900">MKKLDVRLLRMIKNTKGQFISIVVVIILALTIYGSFNMMADNMGNTISHYYEITNFGDVFVEVVRIPRAAIDQLTTIEGVEVAQGRVTADVPLRVEDPNEKVNVRIVSLPREDYRINELYTIEGREMQEDVRTTVVLEQFSEARGIQLGDQITPYIAGREYPLEMIGIVGSPEYIYLMENQQSLLPTPERFGVIYVTEEFAQSVLGFQGSYNEVMIKIEDEHLDRIDSITDEIEDQLDRYGVRRTIKREDQLSNSMMMEEVSQLDQMATSVPLLFLVVAAVIINIMLSRIVKNDRMAIGVMKALGYGNFNIMGHYVKYALAIGLVGAVIGIIFSVFLSQAFTNLYIQFFNIPLLQMDVYYIYVLYGLILTSVFCIVSGLIGARSVLRILPADSMKPEAPKAGGRILLEKVKFIWNRISFSWKMVIRNILRNKKRGIFLVLGIALTFGITMLPIFMTSVWGNLFTIHYGEFQTMEYNVDFAHPMNDNAIRELQQIIDVDHIEPKIEIPFELRNGWRKQVVSVIAVPRDTRFYHFTSPSKQSINLDTRGMIITEGIARSLGAQIGDEILLKSFMPDQEDQLIRVSGITQQLLGSNGYMDIETMNDVLGERGIITGALIDSQDDVSLKLQDVKNISLVQSVEDMKNSFEEFMEMMIYSVSILMLFGGILGFAIVYNTTIISISERIMEFSSLRVLGFEKNEIYKMISRENAVMTVLGIAVGVPVGYGMCYGIVSAFETDLYKIPLIITPSSYVFAAMMTAFFVAIAQLATIRKIYKMNFIDALKNRIS</sequence>
<feature type="transmembrane region" description="Helical" evidence="7">
    <location>
        <begin position="318"/>
        <end position="339"/>
    </location>
</feature>
<feature type="domain" description="ABC3 transporter permease C-terminal" evidence="8">
    <location>
        <begin position="658"/>
        <end position="775"/>
    </location>
</feature>
<dbReference type="KEGG" id="amt:Amet_0599"/>
<feature type="transmembrane region" description="Helical" evidence="7">
    <location>
        <begin position="359"/>
        <end position="380"/>
    </location>
</feature>
<feature type="transmembrane region" description="Helical" evidence="7">
    <location>
        <begin position="651"/>
        <end position="672"/>
    </location>
</feature>